<dbReference type="Pfam" id="PF00515">
    <property type="entry name" value="TPR_1"/>
    <property type="match status" value="1"/>
</dbReference>
<dbReference type="PANTHER" id="PTHR12558">
    <property type="entry name" value="CELL DIVISION CYCLE 16,23,27"/>
    <property type="match status" value="1"/>
</dbReference>
<accession>A0A2A4SYF6</accession>
<dbReference type="PROSITE" id="PS50005">
    <property type="entry name" value="TPR"/>
    <property type="match status" value="1"/>
</dbReference>
<comment type="caution">
    <text evidence="2">The sequence shown here is derived from an EMBL/GenBank/DDBJ whole genome shotgun (WGS) entry which is preliminary data.</text>
</comment>
<dbReference type="Pfam" id="PF08238">
    <property type="entry name" value="Sel1"/>
    <property type="match status" value="2"/>
</dbReference>
<name>A0A2A4SYF6_9DELT</name>
<evidence type="ECO:0000256" key="1">
    <source>
        <dbReference type="PROSITE-ProRule" id="PRU00339"/>
    </source>
</evidence>
<evidence type="ECO:0000313" key="3">
    <source>
        <dbReference type="Proteomes" id="UP000218113"/>
    </source>
</evidence>
<gene>
    <name evidence="2" type="ORF">COB67_10205</name>
</gene>
<dbReference type="Proteomes" id="UP000218113">
    <property type="component" value="Unassembled WGS sequence"/>
</dbReference>
<organism evidence="2 3">
    <name type="scientific">SAR324 cluster bacterium</name>
    <dbReference type="NCBI Taxonomy" id="2024889"/>
    <lineage>
        <taxon>Bacteria</taxon>
        <taxon>Deltaproteobacteria</taxon>
        <taxon>SAR324 cluster</taxon>
    </lineage>
</organism>
<dbReference type="EMBL" id="NVSR01000097">
    <property type="protein sequence ID" value="PCI26298.1"/>
    <property type="molecule type" value="Genomic_DNA"/>
</dbReference>
<dbReference type="InterPro" id="IPR019734">
    <property type="entry name" value="TPR_rpt"/>
</dbReference>
<protein>
    <submittedName>
        <fullName evidence="2">Uncharacterized protein</fullName>
    </submittedName>
</protein>
<evidence type="ECO:0000313" key="2">
    <source>
        <dbReference type="EMBL" id="PCI26298.1"/>
    </source>
</evidence>
<proteinExistence type="predicted"/>
<dbReference type="Gene3D" id="1.25.40.10">
    <property type="entry name" value="Tetratricopeptide repeat domain"/>
    <property type="match status" value="1"/>
</dbReference>
<dbReference type="SUPFAM" id="SSF48452">
    <property type="entry name" value="TPR-like"/>
    <property type="match status" value="1"/>
</dbReference>
<dbReference type="SMART" id="SM00028">
    <property type="entry name" value="TPR"/>
    <property type="match status" value="3"/>
</dbReference>
<sequence>MKNILLILLFITTTLYAEAKFNDPRLLRYPEAKQWSKDADTNGESAYNIGVLYQQTIKDNKKAIEWYKKAYKMDDEGASIDALINLGNIYKKLHQYNDAIFYYKKAYERHSMDAANGLGYLYDVILKDTEQGIKWYEKSASNGNSKAINNLGKTYHELNNNTKASAYILAMVNYGYTKQEVFNFLRNDWKIDQATIKKAYQLQKTLDIPKHYYDKDLEDTPPKKKIGRR</sequence>
<dbReference type="InterPro" id="IPR006597">
    <property type="entry name" value="Sel1-like"/>
</dbReference>
<dbReference type="InterPro" id="IPR011990">
    <property type="entry name" value="TPR-like_helical_dom_sf"/>
</dbReference>
<feature type="repeat" description="TPR" evidence="1">
    <location>
        <begin position="80"/>
        <end position="113"/>
    </location>
</feature>
<dbReference type="AlphaFoldDB" id="A0A2A4SYF6"/>
<reference evidence="3" key="1">
    <citation type="submission" date="2017-08" db="EMBL/GenBank/DDBJ databases">
        <title>A dynamic microbial community with high functional redundancy inhabits the cold, oxic subseafloor aquifer.</title>
        <authorList>
            <person name="Tully B.J."/>
            <person name="Wheat C.G."/>
            <person name="Glazer B.T."/>
            <person name="Huber J.A."/>
        </authorList>
    </citation>
    <scope>NUCLEOTIDE SEQUENCE [LARGE SCALE GENOMIC DNA]</scope>
</reference>
<dbReference type="PANTHER" id="PTHR12558:SF13">
    <property type="entry name" value="CELL DIVISION CYCLE PROTEIN 27 HOMOLOG"/>
    <property type="match status" value="1"/>
</dbReference>
<keyword evidence="1" id="KW-0802">TPR repeat</keyword>
<dbReference type="Pfam" id="PF13181">
    <property type="entry name" value="TPR_8"/>
    <property type="match status" value="1"/>
</dbReference>
<dbReference type="SMART" id="SM00671">
    <property type="entry name" value="SEL1"/>
    <property type="match status" value="3"/>
</dbReference>